<evidence type="ECO:0000313" key="3">
    <source>
        <dbReference type="Proteomes" id="UP001178507"/>
    </source>
</evidence>
<name>A0AA36J3Z8_9DINO</name>
<feature type="compositionally biased region" description="Basic and acidic residues" evidence="1">
    <location>
        <begin position="157"/>
        <end position="182"/>
    </location>
</feature>
<evidence type="ECO:0000256" key="1">
    <source>
        <dbReference type="SAM" id="MobiDB-lite"/>
    </source>
</evidence>
<reference evidence="2" key="1">
    <citation type="submission" date="2023-08" db="EMBL/GenBank/DDBJ databases">
        <authorList>
            <person name="Chen Y."/>
            <person name="Shah S."/>
            <person name="Dougan E. K."/>
            <person name="Thang M."/>
            <person name="Chan C."/>
        </authorList>
    </citation>
    <scope>NUCLEOTIDE SEQUENCE</scope>
</reference>
<feature type="non-terminal residue" evidence="2">
    <location>
        <position position="197"/>
    </location>
</feature>
<feature type="non-terminal residue" evidence="2">
    <location>
        <position position="1"/>
    </location>
</feature>
<proteinExistence type="predicted"/>
<sequence>DAARSLAVQLVLSPTHRVGERCGFRIFPGPASSCFKMMMHLVHPDKCTDPRAGEAFGEMQSMKSLAVVGDPDATRQRPMTELEGLLHRALCKIRDPVETAAEVSNFCDGLLRRRKRLERSVCQEALARLQWLNLNDANPEEAESVRELQRIFAQEETEAKEQTEAHEPAETEAHEPAEKPAEAQEETEAQEAHEPAE</sequence>
<keyword evidence="3" id="KW-1185">Reference proteome</keyword>
<evidence type="ECO:0000313" key="2">
    <source>
        <dbReference type="EMBL" id="CAJ1398669.1"/>
    </source>
</evidence>
<gene>
    <name evidence="2" type="ORF">EVOR1521_LOCUS22400</name>
</gene>
<accession>A0AA36J3Z8</accession>
<feature type="region of interest" description="Disordered" evidence="1">
    <location>
        <begin position="145"/>
        <end position="197"/>
    </location>
</feature>
<dbReference type="EMBL" id="CAUJNA010003307">
    <property type="protein sequence ID" value="CAJ1398669.1"/>
    <property type="molecule type" value="Genomic_DNA"/>
</dbReference>
<comment type="caution">
    <text evidence="2">The sequence shown here is derived from an EMBL/GenBank/DDBJ whole genome shotgun (WGS) entry which is preliminary data.</text>
</comment>
<dbReference type="AlphaFoldDB" id="A0AA36J3Z8"/>
<dbReference type="Proteomes" id="UP001178507">
    <property type="component" value="Unassembled WGS sequence"/>
</dbReference>
<protein>
    <submittedName>
        <fullName evidence="2">Uncharacterized protein</fullName>
    </submittedName>
</protein>
<organism evidence="2 3">
    <name type="scientific">Effrenium voratum</name>
    <dbReference type="NCBI Taxonomy" id="2562239"/>
    <lineage>
        <taxon>Eukaryota</taxon>
        <taxon>Sar</taxon>
        <taxon>Alveolata</taxon>
        <taxon>Dinophyceae</taxon>
        <taxon>Suessiales</taxon>
        <taxon>Symbiodiniaceae</taxon>
        <taxon>Effrenium</taxon>
    </lineage>
</organism>